<dbReference type="GO" id="GO:0045202">
    <property type="term" value="C:synapse"/>
    <property type="evidence" value="ECO:0007669"/>
    <property type="project" value="GOC"/>
</dbReference>
<accession>T1E925</accession>
<evidence type="ECO:0000256" key="2">
    <source>
        <dbReference type="ARBA" id="ARBA00004496"/>
    </source>
</evidence>
<feature type="compositionally biased region" description="Basic and acidic residues" evidence="6">
    <location>
        <begin position="104"/>
        <end position="120"/>
    </location>
</feature>
<dbReference type="InterPro" id="IPR050774">
    <property type="entry name" value="KCMF1/Dystrophin"/>
</dbReference>
<keyword evidence="4" id="KW-0106">Calcium</keyword>
<evidence type="ECO:0000256" key="6">
    <source>
        <dbReference type="SAM" id="MobiDB-lite"/>
    </source>
</evidence>
<feature type="region of interest" description="Disordered" evidence="6">
    <location>
        <begin position="96"/>
        <end position="127"/>
    </location>
</feature>
<evidence type="ECO:0000256" key="1">
    <source>
        <dbReference type="ARBA" id="ARBA00004413"/>
    </source>
</evidence>
<keyword evidence="5" id="KW-0206">Cytoskeleton</keyword>
<evidence type="ECO:0000256" key="4">
    <source>
        <dbReference type="ARBA" id="ARBA00022837"/>
    </source>
</evidence>
<dbReference type="AlphaFoldDB" id="T1E925"/>
<protein>
    <submittedName>
        <fullName evidence="7">Putative dystrophin</fullName>
    </submittedName>
</protein>
<name>T1E925_ANOAQ</name>
<evidence type="ECO:0000313" key="7">
    <source>
        <dbReference type="EMBL" id="JAA99357.1"/>
    </source>
</evidence>
<dbReference type="VEuPathDB" id="VectorBase:AAQUA_006979"/>
<evidence type="ECO:0000256" key="5">
    <source>
        <dbReference type="ARBA" id="ARBA00023212"/>
    </source>
</evidence>
<proteinExistence type="evidence at transcript level"/>
<dbReference type="PANTHER" id="PTHR12268">
    <property type="entry name" value="E3 UBIQUITIN-PROTEIN LIGASE KCMF1"/>
    <property type="match status" value="1"/>
</dbReference>
<dbReference type="GO" id="GO:0099536">
    <property type="term" value="P:synaptic signaling"/>
    <property type="evidence" value="ECO:0007669"/>
    <property type="project" value="TreeGrafter"/>
</dbReference>
<organism evidence="7">
    <name type="scientific">Anopheles aquasalis</name>
    <name type="common">Malaria mosquito</name>
    <dbReference type="NCBI Taxonomy" id="42839"/>
    <lineage>
        <taxon>Eukaryota</taxon>
        <taxon>Metazoa</taxon>
        <taxon>Ecdysozoa</taxon>
        <taxon>Arthropoda</taxon>
        <taxon>Hexapoda</taxon>
        <taxon>Insecta</taxon>
        <taxon>Pterygota</taxon>
        <taxon>Neoptera</taxon>
        <taxon>Endopterygota</taxon>
        <taxon>Diptera</taxon>
        <taxon>Nematocera</taxon>
        <taxon>Culicoidea</taxon>
        <taxon>Culicidae</taxon>
        <taxon>Anophelinae</taxon>
        <taxon>Anopheles</taxon>
    </lineage>
</organism>
<evidence type="ECO:0000256" key="3">
    <source>
        <dbReference type="ARBA" id="ARBA00022490"/>
    </source>
</evidence>
<dbReference type="PANTHER" id="PTHR12268:SF14">
    <property type="entry name" value="DYSTROPHIN-1"/>
    <property type="match status" value="1"/>
</dbReference>
<sequence length="262" mass="30032">MSRDTLEVIGKISLERGASMEKLRYDTSGSGILNSENGMGGLERGAQQRPIEHHFRSLDRHLPVELQYTSAQRQRSQEMEFIKQQLLPVITRNQDSNSLNRVGSSKEDLRSRRRSSHDESLYTSSNTVTRIKDSTPWDESTQSVMQRKTQLTAMLGDSQRYEAKRLEIDGWLTRMENITERMGPVATTADVLEIQHKEQKSFHAEFHKFNWPVEAPQDRTMFTLRLREEKRLCSLLGSLHQSLSDLHGDGSFGTILISRGGR</sequence>
<dbReference type="EMBL" id="GAMD01002233">
    <property type="protein sequence ID" value="JAA99357.1"/>
    <property type="molecule type" value="mRNA"/>
</dbReference>
<reference evidence="7" key="1">
    <citation type="submission" date="2013-07" db="EMBL/GenBank/DDBJ databases">
        <title>Transcriptome sequencing and developmental regulation of gene expression in Anopheles aquasalis.</title>
        <authorList>
            <consortium name="Brazilian Malaria Network (MCT/CNPq/MS/SCTIE/DECIT/PRONEX 555648/2009-5) and Research Network on Bioactive Molecules from Arthropod Vectors (NAP-MOBIARVE"/>
            <consortium name="University of Sao Paulo)"/>
            <person name="Marinotti O."/>
            <person name="Ribeiro J.M.C."/>
            <person name="Costa-da-Silva A.L."/>
            <person name="Silva M.C.P."/>
            <person name="Lopes A.R."/>
            <person name="Barros M.S."/>
            <person name="Sa-Nunes A."/>
            <person name="Konjin B.B."/>
            <person name="Carvalho E."/>
            <person name="Suesdek L."/>
            <person name="Silva-Neto M.A.C."/>
            <person name="Capurro M.L."/>
        </authorList>
    </citation>
    <scope>NUCLEOTIDE SEQUENCE</scope>
    <source>
        <tissue evidence="7">Whole body</tissue>
    </source>
</reference>
<comment type="subcellular location">
    <subcellularLocation>
        <location evidence="1">Cell membrane</location>
        <topology evidence="1">Peripheral membrane protein</topology>
        <orientation evidence="1">Cytoplasmic side</orientation>
    </subcellularLocation>
    <subcellularLocation>
        <location evidence="2">Cytoplasm</location>
    </subcellularLocation>
</comment>
<dbReference type="SUPFAM" id="SSF46966">
    <property type="entry name" value="Spectrin repeat"/>
    <property type="match status" value="1"/>
</dbReference>
<keyword evidence="3" id="KW-0963">Cytoplasm</keyword>
<dbReference type="GO" id="GO:0005886">
    <property type="term" value="C:plasma membrane"/>
    <property type="evidence" value="ECO:0007669"/>
    <property type="project" value="TreeGrafter"/>
</dbReference>